<organism evidence="3 4">
    <name type="scientific">Geothrix rubra</name>
    <dbReference type="NCBI Taxonomy" id="2927977"/>
    <lineage>
        <taxon>Bacteria</taxon>
        <taxon>Pseudomonadati</taxon>
        <taxon>Acidobacteriota</taxon>
        <taxon>Holophagae</taxon>
        <taxon>Holophagales</taxon>
        <taxon>Holophagaceae</taxon>
        <taxon>Geothrix</taxon>
    </lineage>
</organism>
<evidence type="ECO:0000313" key="3">
    <source>
        <dbReference type="EMBL" id="GLH71305.1"/>
    </source>
</evidence>
<gene>
    <name evidence="3" type="ORF">GETHPA_28380</name>
</gene>
<evidence type="ECO:0008006" key="5">
    <source>
        <dbReference type="Google" id="ProtNLM"/>
    </source>
</evidence>
<dbReference type="Pfam" id="PF14028">
    <property type="entry name" value="Lant_dehydr_C"/>
    <property type="match status" value="1"/>
</dbReference>
<evidence type="ECO:0000259" key="2">
    <source>
        <dbReference type="Pfam" id="PF14028"/>
    </source>
</evidence>
<protein>
    <recommendedName>
        <fullName evidence="5">Lantibiotic dehydratase</fullName>
    </recommendedName>
</protein>
<sequence length="1038" mass="114326">MPPSPSCQAAGFFVLRSPALPLDALRPRASAPAAGDGDLERDRRTLLECLRTRARQAGVREALALASPDLAGRVGAWLDGALEGADARGVERSLLKYLSRMSHRATPFGLFAAVSTGTWGVASRLEVGPWLDCRKAVRLDWGVLERLVDHLERDPALRSGLAFRPNTSLHAFGGWYRYLERREQAGHGRTYHLEAVEATPHLDFVLGQAEAELPLEELAVRLARHAGVAPAAARMFLDRVVEAQVLCSALHPPLTSPDPVGHVAALLRARAATAPAAAPLAALGSQLEALQGAPLGSHPEGYRAQVPALEHLEIPSGTRDVLQVDLYRPAPELTLSDRVRRALEEGAETLRRLTQPPVEGPLDRFRTAFTARYEARWMPLLDVLDEESGIGFDGAPPMDEPLLEGLPLQRPVPPRGLTPRDHYLMARLSAWQGGRVWELGAEDLEALANPDPPPFPSSFAALACLAAPDPAALDRGAFQFWMEHYSGPTAARWLGRFAAGDPGLEEALRHHLRKEEAARPEAVFAEVVHVPEGRMGNVLARPALRDYEIPFLAASGVSEERTLPPSDLLVTVRGGRVWLASARLGREVVPRLSSAHNFQRGPAVYRFLAHLQDQDGRPGGWSWGALADQPFLPRVVRGRHVLCRARWRVEARELKEAQADAGQGAWGALQALRARRGLPRFVQLTDADHSLRVDLDQVLGVETLHQLVANRPAFTLTEGFPDPDQALVSSPEGRFAHELVIPFEAAPGTRPGGRPLPPRFPEPDARAFAPGSEWLYLKLYCGPATADRLLVELDPLLRATGAEGLWDRWHFLRYRDPEPHLRLRFHGLPDRLLAGLLPRIHGHLEGPLAQGLLWKWQVDTFAPELERYGGPLGFALAEAWFHDDSQRTLDRLVAGFPPEARWRAGLRDTDAIWAALGLDLPARNALALATREAFRKEFGDTGTGSAQAGARFRGLRRELEADFPQPSGPPPREFQRLARLREAFDQGLVPADRATVAGSLAHMHLNRLLRANPREHEWVLMEFLTRLYGSRLARPPEA</sequence>
<reference evidence="3 4" key="1">
    <citation type="journal article" date="2023" name="Antonie Van Leeuwenhoek">
        <title>Mesoterricola silvestris gen. nov., sp. nov., Mesoterricola sediminis sp. nov., Geothrix oryzae sp. nov., Geothrix edaphica sp. nov., Geothrix rubra sp. nov., and Geothrix limicola sp. nov., six novel members of Acidobacteriota isolated from soils.</title>
        <authorList>
            <person name="Itoh H."/>
            <person name="Sugisawa Y."/>
            <person name="Mise K."/>
            <person name="Xu Z."/>
            <person name="Kuniyasu M."/>
            <person name="Ushijima N."/>
            <person name="Kawano K."/>
            <person name="Kobayashi E."/>
            <person name="Shiratori Y."/>
            <person name="Masuda Y."/>
            <person name="Senoo K."/>
        </authorList>
    </citation>
    <scope>NUCLEOTIDE SEQUENCE [LARGE SCALE GENOMIC DNA]</scope>
    <source>
        <strain evidence="3 4">Red803</strain>
    </source>
</reference>
<comment type="caution">
    <text evidence="3">The sequence shown here is derived from an EMBL/GenBank/DDBJ whole genome shotgun (WGS) entry which is preliminary data.</text>
</comment>
<feature type="domain" description="Lantibiotic dehydratase N-terminal" evidence="1">
    <location>
        <begin position="56"/>
        <end position="704"/>
    </location>
</feature>
<dbReference type="NCBIfam" id="TIGR03891">
    <property type="entry name" value="thiopep_ocin"/>
    <property type="match status" value="1"/>
</dbReference>
<keyword evidence="4" id="KW-1185">Reference proteome</keyword>
<dbReference type="RefSeq" id="WP_285727467.1">
    <property type="nucleotide sequence ID" value="NZ_BSDD01000006.1"/>
</dbReference>
<name>A0ABQ5Q904_9BACT</name>
<feature type="domain" description="Thiopeptide-type bacteriocin biosynthesis" evidence="2">
    <location>
        <begin position="774"/>
        <end position="1028"/>
    </location>
</feature>
<dbReference type="EMBL" id="BSDD01000006">
    <property type="protein sequence ID" value="GLH71305.1"/>
    <property type="molecule type" value="Genomic_DNA"/>
</dbReference>
<dbReference type="InterPro" id="IPR006827">
    <property type="entry name" value="Lant_deHydtase_N"/>
</dbReference>
<evidence type="ECO:0000313" key="4">
    <source>
        <dbReference type="Proteomes" id="UP001165089"/>
    </source>
</evidence>
<dbReference type="InterPro" id="IPR023809">
    <property type="entry name" value="Thiopep_bacteriocin_synth_dom"/>
</dbReference>
<evidence type="ECO:0000259" key="1">
    <source>
        <dbReference type="Pfam" id="PF04738"/>
    </source>
</evidence>
<proteinExistence type="predicted"/>
<dbReference type="Proteomes" id="UP001165089">
    <property type="component" value="Unassembled WGS sequence"/>
</dbReference>
<dbReference type="Pfam" id="PF04738">
    <property type="entry name" value="Lant_dehydr_N"/>
    <property type="match status" value="1"/>
</dbReference>
<accession>A0ABQ5Q904</accession>